<feature type="domain" description="Amidase" evidence="1">
    <location>
        <begin position="29"/>
        <end position="442"/>
    </location>
</feature>
<reference evidence="2" key="1">
    <citation type="submission" date="2020-05" db="EMBL/GenBank/DDBJ databases">
        <title>Identification of trans-AT polyketide cluster in two marine bacteria, producers of a novel glutaramide-containing polyketide sesbanimide D and analogs.</title>
        <authorList>
            <person name="Kacar D."/>
            <person name="Rodriguez P."/>
            <person name="Canedo L."/>
            <person name="Gonzalez E."/>
            <person name="Galan B."/>
            <person name="De La Calle F."/>
            <person name="Garcia J.L."/>
        </authorList>
    </citation>
    <scope>NUCLEOTIDE SEQUENCE</scope>
    <source>
        <strain evidence="2">PHM038</strain>
    </source>
</reference>
<organism evidence="2 3">
    <name type="scientific">Roseibium aggregatum</name>
    <dbReference type="NCBI Taxonomy" id="187304"/>
    <lineage>
        <taxon>Bacteria</taxon>
        <taxon>Pseudomonadati</taxon>
        <taxon>Pseudomonadota</taxon>
        <taxon>Alphaproteobacteria</taxon>
        <taxon>Hyphomicrobiales</taxon>
        <taxon>Stappiaceae</taxon>
        <taxon>Roseibium</taxon>
    </lineage>
</organism>
<dbReference type="GO" id="GO:0004040">
    <property type="term" value="F:amidase activity"/>
    <property type="evidence" value="ECO:0007669"/>
    <property type="project" value="UniProtKB-EC"/>
</dbReference>
<dbReference type="NCBIfam" id="NF004766">
    <property type="entry name" value="PRK06102.1"/>
    <property type="match status" value="1"/>
</dbReference>
<dbReference type="EC" id="3.5.1.4" evidence="2"/>
<comment type="caution">
    <text evidence="2">The sequence shown here is derived from an EMBL/GenBank/DDBJ whole genome shotgun (WGS) entry which is preliminary data.</text>
</comment>
<proteinExistence type="predicted"/>
<evidence type="ECO:0000313" key="2">
    <source>
        <dbReference type="EMBL" id="MBD1548492.1"/>
    </source>
</evidence>
<accession>A0A926P662</accession>
<dbReference type="PANTHER" id="PTHR11895">
    <property type="entry name" value="TRANSAMIDASE"/>
    <property type="match status" value="1"/>
</dbReference>
<evidence type="ECO:0000259" key="1">
    <source>
        <dbReference type="Pfam" id="PF01425"/>
    </source>
</evidence>
<dbReference type="Gene3D" id="3.90.1300.10">
    <property type="entry name" value="Amidase signature (AS) domain"/>
    <property type="match status" value="1"/>
</dbReference>
<keyword evidence="2" id="KW-0378">Hydrolase</keyword>
<dbReference type="SUPFAM" id="SSF75304">
    <property type="entry name" value="Amidase signature (AS) enzymes"/>
    <property type="match status" value="1"/>
</dbReference>
<gene>
    <name evidence="2" type="ORF">HK439_19695</name>
</gene>
<dbReference type="EMBL" id="JABFCZ010000023">
    <property type="protein sequence ID" value="MBD1548492.1"/>
    <property type="molecule type" value="Genomic_DNA"/>
</dbReference>
<protein>
    <submittedName>
        <fullName evidence="2">Amidase</fullName>
        <ecNumber evidence="2">3.5.1.4</ecNumber>
    </submittedName>
</protein>
<sequence length="456" mass="47783">MQDVDHLARQSAASIARALAAGQADPVRLTEHCLEKIGQQTSPVFLNVTADRALREAEAAFKRLKAGNPASPLDGVPMAWKDLVDFKGETTTAASDIYRNAAPASDDAPVLANATNAGMIALGKVNLSEFAYSGLGLNPHFGTPLNPHDPVTPRAPGGSSSASAVAVASGLAPCAIGTDTGGSIRIPAAFNGVVGCKSSEGRIPTKGVFALSKTLDTVGPLARSVEDCVLLDMVLRGAVTTPVRRIPAETLRIFVPETVVLDDLEPAVAENFENSLSRLERAGARLTRGPLPEFTEAARLAEEAGSITAAEAYVEHRDLVDGPQAGRIDRRVVARIERGKAMSAADLIRLNRVRAAGMAAIGDRLDGAFMVMPTTPHVAPAIAPLEADDALFHRINLKTLRNTMLGNFFNLPGVALPNGTDAGSMPTSFLLCAIGNDDERLLGAALEVERVLMAAN</sequence>
<dbReference type="InterPro" id="IPR023631">
    <property type="entry name" value="Amidase_dom"/>
</dbReference>
<dbReference type="InterPro" id="IPR036928">
    <property type="entry name" value="AS_sf"/>
</dbReference>
<evidence type="ECO:0000313" key="3">
    <source>
        <dbReference type="Proteomes" id="UP000598467"/>
    </source>
</evidence>
<dbReference type="InterPro" id="IPR000120">
    <property type="entry name" value="Amidase"/>
</dbReference>
<dbReference type="Proteomes" id="UP000598467">
    <property type="component" value="Unassembled WGS sequence"/>
</dbReference>
<dbReference type="Pfam" id="PF01425">
    <property type="entry name" value="Amidase"/>
    <property type="match status" value="1"/>
</dbReference>
<dbReference type="AlphaFoldDB" id="A0A926P662"/>
<dbReference type="PANTHER" id="PTHR11895:SF176">
    <property type="entry name" value="AMIDASE AMID-RELATED"/>
    <property type="match status" value="1"/>
</dbReference>
<name>A0A926P662_9HYPH</name>
<dbReference type="RefSeq" id="WP_190293184.1">
    <property type="nucleotide sequence ID" value="NZ_JABFCZ010000023.1"/>
</dbReference>